<dbReference type="PANTHER" id="PTHR44154">
    <property type="entry name" value="QUINONE OXIDOREDUCTASE"/>
    <property type="match status" value="1"/>
</dbReference>
<evidence type="ECO:0000259" key="2">
    <source>
        <dbReference type="SMART" id="SM00829"/>
    </source>
</evidence>
<keyword evidence="1" id="KW-0521">NADP</keyword>
<feature type="domain" description="Enoyl reductase (ER)" evidence="2">
    <location>
        <begin position="11"/>
        <end position="325"/>
    </location>
</feature>
<proteinExistence type="predicted"/>
<dbReference type="InterPro" id="IPR036291">
    <property type="entry name" value="NAD(P)-bd_dom_sf"/>
</dbReference>
<dbReference type="InterPro" id="IPR013154">
    <property type="entry name" value="ADH-like_N"/>
</dbReference>
<dbReference type="InterPro" id="IPR013149">
    <property type="entry name" value="ADH-like_C"/>
</dbReference>
<evidence type="ECO:0000313" key="4">
    <source>
        <dbReference type="Proteomes" id="UP000595703"/>
    </source>
</evidence>
<sequence>MSRVVIFDETGGPEVLHVVDEPAGEPGPGEVRVRIEAFAVNRLDALVRAGTAPMPARLPHARLGCEGTGTIDAVGPGVEGLAEGDAVLITAVPDMTAGGTYAETVVLPAARVIERPAGLGATEAAALWVAYSTAYGALVEKAGTRPGDHVLITAASGTVGLAALQIARQIGAVPLAVSRHAAKRDALLAAGAAAVVATDEEDVVEATRRHTGGAGADVVLDSVMGPGLAALANATRRFTGTLVTVGWLDPRPAPYPGNAITTHRYMSFEHTLDPVAVRRIAAFLRAGLRTGALHPAVDRVFALEDVVAAHRYLEEGQQGPGKIVVTAG</sequence>
<dbReference type="Pfam" id="PF08240">
    <property type="entry name" value="ADH_N"/>
    <property type="match status" value="1"/>
</dbReference>
<dbReference type="Pfam" id="PF00107">
    <property type="entry name" value="ADH_zinc_N"/>
    <property type="match status" value="1"/>
</dbReference>
<dbReference type="AlphaFoldDB" id="A0A7U3VL79"/>
<dbReference type="RefSeq" id="WP_202231817.1">
    <property type="nucleotide sequence ID" value="NZ_AP018365.1"/>
</dbReference>
<dbReference type="InterPro" id="IPR011032">
    <property type="entry name" value="GroES-like_sf"/>
</dbReference>
<organism evidence="3 4">
    <name type="scientific">Actinacidiphila reveromycinica</name>
    <dbReference type="NCBI Taxonomy" id="659352"/>
    <lineage>
        <taxon>Bacteria</taxon>
        <taxon>Bacillati</taxon>
        <taxon>Actinomycetota</taxon>
        <taxon>Actinomycetes</taxon>
        <taxon>Kitasatosporales</taxon>
        <taxon>Streptomycetaceae</taxon>
        <taxon>Actinacidiphila</taxon>
    </lineage>
</organism>
<evidence type="ECO:0000256" key="1">
    <source>
        <dbReference type="ARBA" id="ARBA00022857"/>
    </source>
</evidence>
<dbReference type="GO" id="GO:0016491">
    <property type="term" value="F:oxidoreductase activity"/>
    <property type="evidence" value="ECO:0007669"/>
    <property type="project" value="InterPro"/>
</dbReference>
<dbReference type="Proteomes" id="UP000595703">
    <property type="component" value="Chromosome"/>
</dbReference>
<dbReference type="SUPFAM" id="SSF50129">
    <property type="entry name" value="GroES-like"/>
    <property type="match status" value="1"/>
</dbReference>
<name>A0A7U3VL79_9ACTN</name>
<keyword evidence="4" id="KW-1185">Reference proteome</keyword>
<evidence type="ECO:0000313" key="3">
    <source>
        <dbReference type="EMBL" id="BBA95254.1"/>
    </source>
</evidence>
<gene>
    <name evidence="3" type="ORF">RVR_45</name>
</gene>
<dbReference type="EMBL" id="AP018365">
    <property type="protein sequence ID" value="BBA95254.1"/>
    <property type="molecule type" value="Genomic_DNA"/>
</dbReference>
<dbReference type="KEGG" id="arev:RVR_45"/>
<reference evidence="3 4" key="2">
    <citation type="journal article" date="2011" name="J. Antibiot.">
        <title>Furaquinocins I and J: novel polyketide isoprenoid hybrid compounds from Streptomyces reveromyceticus SN-593.</title>
        <authorList>
            <person name="Panthee S."/>
            <person name="Takahashi S."/>
            <person name="Takagi H."/>
            <person name="Nogawa T."/>
            <person name="Oowada E."/>
            <person name="Uramoto M."/>
            <person name="Osada H."/>
        </authorList>
    </citation>
    <scope>NUCLEOTIDE SEQUENCE [LARGE SCALE GENOMIC DNA]</scope>
    <source>
        <strain evidence="3 4">SN-593</strain>
    </source>
</reference>
<reference evidence="3 4" key="3">
    <citation type="journal article" date="2011" name="Nat. Chem. Biol.">
        <title>Reveromycin A biosynthesis uses RevG and RevJ for stereospecific spiroacetal formation.</title>
        <authorList>
            <person name="Takahashi S."/>
            <person name="Toyoda A."/>
            <person name="Sekiyama Y."/>
            <person name="Takagi H."/>
            <person name="Nogawa T."/>
            <person name="Uramoto M."/>
            <person name="Suzuki R."/>
            <person name="Koshino H."/>
            <person name="Kumano T."/>
            <person name="Panthee S."/>
            <person name="Dairi T."/>
            <person name="Ishikawa J."/>
            <person name="Ikeda H."/>
            <person name="Sakaki Y."/>
            <person name="Osada H."/>
        </authorList>
    </citation>
    <scope>NUCLEOTIDE SEQUENCE [LARGE SCALE GENOMIC DNA]</scope>
    <source>
        <strain evidence="3 4">SN-593</strain>
    </source>
</reference>
<dbReference type="CDD" id="cd08268">
    <property type="entry name" value="MDR2"/>
    <property type="match status" value="1"/>
</dbReference>
<dbReference type="InterPro" id="IPR051603">
    <property type="entry name" value="Zinc-ADH_QOR/CCCR"/>
</dbReference>
<dbReference type="PANTHER" id="PTHR44154:SF1">
    <property type="entry name" value="QUINONE OXIDOREDUCTASE"/>
    <property type="match status" value="1"/>
</dbReference>
<dbReference type="SMART" id="SM00829">
    <property type="entry name" value="PKS_ER"/>
    <property type="match status" value="1"/>
</dbReference>
<reference evidence="3 4" key="1">
    <citation type="journal article" date="2010" name="J. Bacteriol.">
        <title>Biochemical characterization of a novel indole prenyltransferase from Streptomyces sp. SN-593.</title>
        <authorList>
            <person name="Takahashi S."/>
            <person name="Takagi H."/>
            <person name="Toyoda A."/>
            <person name="Uramoto M."/>
            <person name="Nogawa T."/>
            <person name="Ueki M."/>
            <person name="Sakaki Y."/>
            <person name="Osada H."/>
        </authorList>
    </citation>
    <scope>NUCLEOTIDE SEQUENCE [LARGE SCALE GENOMIC DNA]</scope>
    <source>
        <strain evidence="3 4">SN-593</strain>
    </source>
</reference>
<dbReference type="Gene3D" id="3.40.50.720">
    <property type="entry name" value="NAD(P)-binding Rossmann-like Domain"/>
    <property type="match status" value="1"/>
</dbReference>
<dbReference type="InterPro" id="IPR020843">
    <property type="entry name" value="ER"/>
</dbReference>
<dbReference type="SUPFAM" id="SSF51735">
    <property type="entry name" value="NAD(P)-binding Rossmann-fold domains"/>
    <property type="match status" value="1"/>
</dbReference>
<accession>A0A7U3VL79</accession>
<reference evidence="3 4" key="4">
    <citation type="journal article" date="2020" name="Sci. Rep.">
        <title>beta-carboline chemical signals induce reveromycin production through a LuxR family regulator in Streptomyces sp. SN-593.</title>
        <authorList>
            <person name="Panthee S."/>
            <person name="Kito N."/>
            <person name="Hayashi T."/>
            <person name="Shimizu T."/>
            <person name="Ishikawa J."/>
            <person name="Hamamoto H."/>
            <person name="Osada H."/>
            <person name="Takahashi S."/>
        </authorList>
    </citation>
    <scope>NUCLEOTIDE SEQUENCE [LARGE SCALE GENOMIC DNA]</scope>
    <source>
        <strain evidence="3 4">SN-593</strain>
    </source>
</reference>
<protein>
    <submittedName>
        <fullName evidence="3">Putative alcohol dehydrogenase</fullName>
    </submittedName>
</protein>
<dbReference type="Gene3D" id="3.90.180.10">
    <property type="entry name" value="Medium-chain alcohol dehydrogenases, catalytic domain"/>
    <property type="match status" value="1"/>
</dbReference>